<dbReference type="Proteomes" id="UP000563898">
    <property type="component" value="Unassembled WGS sequence"/>
</dbReference>
<evidence type="ECO:0000256" key="1">
    <source>
        <dbReference type="SAM" id="SignalP"/>
    </source>
</evidence>
<evidence type="ECO:0000313" key="2">
    <source>
        <dbReference type="EMBL" id="NKY01766.1"/>
    </source>
</evidence>
<dbReference type="AlphaFoldDB" id="A0A846WL70"/>
<sequence>MTIAARIATGFAVSGIALGAAVVAPGDAQAASPRDCRIYNYWAGASVNCPAGVKVVLELDCVGVGRNSGETQGVRIFYHRTSAVTDRSGFAATDCGQGSYIGTGVNTRSWIRATGAFWERVS</sequence>
<dbReference type="RefSeq" id="WP_006371886.1">
    <property type="nucleotide sequence ID" value="NZ_JAAXPC010000004.1"/>
</dbReference>
<evidence type="ECO:0008006" key="4">
    <source>
        <dbReference type="Google" id="ProtNLM"/>
    </source>
</evidence>
<comment type="caution">
    <text evidence="2">The sequence shown here is derived from an EMBL/GenBank/DDBJ whole genome shotgun (WGS) entry which is preliminary data.</text>
</comment>
<keyword evidence="1" id="KW-0732">Signal</keyword>
<reference evidence="2 3" key="1">
    <citation type="submission" date="2020-04" db="EMBL/GenBank/DDBJ databases">
        <title>MicrobeNet Type strains.</title>
        <authorList>
            <person name="Nicholson A.C."/>
        </authorList>
    </citation>
    <scope>NUCLEOTIDE SEQUENCE [LARGE SCALE GENOMIC DNA]</scope>
    <source>
        <strain evidence="2 3">ATCC BAA-14</strain>
    </source>
</reference>
<feature type="chain" id="PRO_5032295435" description="Secreted protein" evidence="1">
    <location>
        <begin position="31"/>
        <end position="122"/>
    </location>
</feature>
<protein>
    <recommendedName>
        <fullName evidence="4">Secreted protein</fullName>
    </recommendedName>
</protein>
<gene>
    <name evidence="2" type="ORF">HGA05_09295</name>
</gene>
<dbReference type="EMBL" id="JAAXPC010000004">
    <property type="protein sequence ID" value="NKY01766.1"/>
    <property type="molecule type" value="Genomic_DNA"/>
</dbReference>
<organism evidence="2 3">
    <name type="scientific">Gordonia polyisoprenivorans</name>
    <dbReference type="NCBI Taxonomy" id="84595"/>
    <lineage>
        <taxon>Bacteria</taxon>
        <taxon>Bacillati</taxon>
        <taxon>Actinomycetota</taxon>
        <taxon>Actinomycetes</taxon>
        <taxon>Mycobacteriales</taxon>
        <taxon>Gordoniaceae</taxon>
        <taxon>Gordonia</taxon>
    </lineage>
</organism>
<proteinExistence type="predicted"/>
<evidence type="ECO:0000313" key="3">
    <source>
        <dbReference type="Proteomes" id="UP000563898"/>
    </source>
</evidence>
<name>A0A846WL70_9ACTN</name>
<feature type="signal peptide" evidence="1">
    <location>
        <begin position="1"/>
        <end position="30"/>
    </location>
</feature>
<accession>A0A846WL70</accession>